<evidence type="ECO:0000313" key="3">
    <source>
        <dbReference type="EMBL" id="EAR83772.2"/>
    </source>
</evidence>
<dbReference type="Proteomes" id="UP000009168">
    <property type="component" value="Unassembled WGS sequence"/>
</dbReference>
<feature type="compositionally biased region" description="Low complexity" evidence="2">
    <location>
        <begin position="208"/>
        <end position="224"/>
    </location>
</feature>
<feature type="region of interest" description="Disordered" evidence="2">
    <location>
        <begin position="481"/>
        <end position="505"/>
    </location>
</feature>
<feature type="coiled-coil region" evidence="1">
    <location>
        <begin position="799"/>
        <end position="994"/>
    </location>
</feature>
<evidence type="ECO:0000256" key="2">
    <source>
        <dbReference type="SAM" id="MobiDB-lite"/>
    </source>
</evidence>
<feature type="region of interest" description="Disordered" evidence="2">
    <location>
        <begin position="362"/>
        <end position="397"/>
    </location>
</feature>
<gene>
    <name evidence="3" type="ORF">TTHERM_00825670</name>
</gene>
<sequence>MKKSLSKQQLKADTPQSKNPLMTTSNYSSQQKQLLTDSSLVQIGSDFCSNYKNYQNSGNSNSGYKQKQNQLQMQNVQANEENWIHKQKQLNQIIKQICDPSQNINEINNEHLQNLNIPPLTYVSASKAYISQKKKSTNQEQPQNKEQLKINRAGSLEYKNYQNKPSSQGQQQTLISNFQEISKKNSYNRLDLPQTQNQKNKSKANTPSQSKNSNLNNSSLNTTQQRRLSVYDLNIVKSKQNQTNNDQQQTQYFSVNNNHLNCILPQRTDSKGNTYSQIPNFERGESSSSAKKSSKKNTDNHNSASSQSPSQSKQPQADNQQSNNQLASQNIDRKLQNVGSSSTNYSLNSNGAVAQNNFYSQGNQNSIMSSQNNSSNNQNSQANSQQNPPYISQTTSYYSTQNNNNREIQSFIMNEKMVNNEYKQKLNQEEEMNSLKQKIGNLEKQNDDLRDNCQSLEKENQQLRRILSEQEQVMSKMKNLYSSLGNDDSNYKSNHPNDQDYNSNQITQQNDNLHTKENYAKYEFENNQLRLKNQEFSIRIKVLQENIRELEYKSKDYQSDIGNLIEVKKQLELDLLQAKNDAEQKQQIINSIMKQRGQEEILNQQNDQTEENVKRTKLQLNTSPDNFIIQSTQKNNSIENYQLIKSIPAESAVTVTPLVNEFDTKKMDQENQSLLYKIEDLECQLHQVYKSLNSSPSKSMQNLDLYPDNRLLFLGASSEQLILGNTESQLNGQLYTFEQVKQLILQVENLKNTLKDQQNQLVLWQERYNNLEIVHQSLLSEKASNYLEHIQINPDQSSKEQLKEQVQSLLRQIDDMNLITKNQENEITFLKMTVQQKNIEIQDQQIKLESKEATYQMIKKRMQDLEEQNIQAYSQKGQLKVQVKQLQELFDNQKTELNNVYQLLKTRSLDLESCQKQIDEQQNQNRKQQISLQIYQKEMDDLVTKNNKLQNQIYELINQNAQNNTQNFLLNQQKELSQNLLQKLNSQLKTSNNESNLNSNVQQNNYMSNTGYQFNFPVVNSYEYPIQQNQNSYQPIQVRNSFENPTFGNLNSLNTAKNLTSENQLSRETSIPQNQLSSQNQNVCNQQQECSQIPPIQFSSQITNNQNNRISNFSDFELTKSKIDENFNTQVSNTIEKSVYISQ</sequence>
<protein>
    <submittedName>
        <fullName evidence="3">Uncharacterized protein</fullName>
    </submittedName>
</protein>
<dbReference type="HOGENOM" id="CLU_277506_0_0_1"/>
<feature type="compositionally biased region" description="Polar residues" evidence="2">
    <location>
        <begin position="186"/>
        <end position="207"/>
    </location>
</feature>
<dbReference type="InParanoid" id="I7LZF2"/>
<evidence type="ECO:0000256" key="1">
    <source>
        <dbReference type="SAM" id="Coils"/>
    </source>
</evidence>
<dbReference type="OMA" id="VHELECT"/>
<feature type="compositionally biased region" description="Low complexity" evidence="2">
    <location>
        <begin position="303"/>
        <end position="325"/>
    </location>
</feature>
<dbReference type="KEGG" id="tet:TTHERM_00825670"/>
<reference evidence="4" key="1">
    <citation type="journal article" date="2006" name="PLoS Biol.">
        <title>Macronuclear genome sequence of the ciliate Tetrahymena thermophila, a model eukaryote.</title>
        <authorList>
            <person name="Eisen J.A."/>
            <person name="Coyne R.S."/>
            <person name="Wu M."/>
            <person name="Wu D."/>
            <person name="Thiagarajan M."/>
            <person name="Wortman J.R."/>
            <person name="Badger J.H."/>
            <person name="Ren Q."/>
            <person name="Amedeo P."/>
            <person name="Jones K.M."/>
            <person name="Tallon L.J."/>
            <person name="Delcher A.L."/>
            <person name="Salzberg S.L."/>
            <person name="Silva J.C."/>
            <person name="Haas B.J."/>
            <person name="Majoros W.H."/>
            <person name="Farzad M."/>
            <person name="Carlton J.M."/>
            <person name="Smith R.K. Jr."/>
            <person name="Garg J."/>
            <person name="Pearlman R.E."/>
            <person name="Karrer K.M."/>
            <person name="Sun L."/>
            <person name="Manning G."/>
            <person name="Elde N.C."/>
            <person name="Turkewitz A.P."/>
            <person name="Asai D.J."/>
            <person name="Wilkes D.E."/>
            <person name="Wang Y."/>
            <person name="Cai H."/>
            <person name="Collins K."/>
            <person name="Stewart B.A."/>
            <person name="Lee S.R."/>
            <person name="Wilamowska K."/>
            <person name="Weinberg Z."/>
            <person name="Ruzzo W.L."/>
            <person name="Wloga D."/>
            <person name="Gaertig J."/>
            <person name="Frankel J."/>
            <person name="Tsao C.-C."/>
            <person name="Gorovsky M.A."/>
            <person name="Keeling P.J."/>
            <person name="Waller R.F."/>
            <person name="Patron N.J."/>
            <person name="Cherry J.M."/>
            <person name="Stover N.A."/>
            <person name="Krieger C.J."/>
            <person name="del Toro C."/>
            <person name="Ryder H.F."/>
            <person name="Williamson S.C."/>
            <person name="Barbeau R.A."/>
            <person name="Hamilton E.P."/>
            <person name="Orias E."/>
        </authorList>
    </citation>
    <scope>NUCLEOTIDE SEQUENCE [LARGE SCALE GENOMIC DNA]</scope>
    <source>
        <strain evidence="4">SB210</strain>
    </source>
</reference>
<feature type="coiled-coil region" evidence="1">
    <location>
        <begin position="526"/>
        <end position="619"/>
    </location>
</feature>
<dbReference type="EMBL" id="GG662507">
    <property type="protein sequence ID" value="EAR83772.2"/>
    <property type="molecule type" value="Genomic_DNA"/>
</dbReference>
<proteinExistence type="predicted"/>
<dbReference type="AlphaFoldDB" id="I7LZF2"/>
<feature type="region of interest" description="Disordered" evidence="2">
    <location>
        <begin position="1"/>
        <end position="28"/>
    </location>
</feature>
<feature type="region of interest" description="Disordered" evidence="2">
    <location>
        <begin position="186"/>
        <end position="224"/>
    </location>
</feature>
<dbReference type="GeneID" id="7830344"/>
<evidence type="ECO:0000313" key="4">
    <source>
        <dbReference type="Proteomes" id="UP000009168"/>
    </source>
</evidence>
<keyword evidence="4" id="KW-1185">Reference proteome</keyword>
<accession>I7LZF2</accession>
<feature type="region of interest" description="Disordered" evidence="2">
    <location>
        <begin position="264"/>
        <end position="325"/>
    </location>
</feature>
<dbReference type="RefSeq" id="XP_001031435.2">
    <property type="nucleotide sequence ID" value="XM_001031435.3"/>
</dbReference>
<feature type="coiled-coil region" evidence="1">
    <location>
        <begin position="737"/>
        <end position="774"/>
    </location>
</feature>
<keyword evidence="1" id="KW-0175">Coiled coil</keyword>
<organism evidence="3 4">
    <name type="scientific">Tetrahymena thermophila (strain SB210)</name>
    <dbReference type="NCBI Taxonomy" id="312017"/>
    <lineage>
        <taxon>Eukaryota</taxon>
        <taxon>Sar</taxon>
        <taxon>Alveolata</taxon>
        <taxon>Ciliophora</taxon>
        <taxon>Intramacronucleata</taxon>
        <taxon>Oligohymenophorea</taxon>
        <taxon>Hymenostomatida</taxon>
        <taxon>Tetrahymenina</taxon>
        <taxon>Tetrahymenidae</taxon>
        <taxon>Tetrahymena</taxon>
    </lineage>
</organism>
<feature type="coiled-coil region" evidence="1">
    <location>
        <begin position="412"/>
        <end position="480"/>
    </location>
</feature>
<name>I7LZF2_TETTS</name>